<dbReference type="GO" id="GO:0005351">
    <property type="term" value="F:carbohydrate:proton symporter activity"/>
    <property type="evidence" value="ECO:0007669"/>
    <property type="project" value="TreeGrafter"/>
</dbReference>
<dbReference type="GO" id="GO:0016020">
    <property type="term" value="C:membrane"/>
    <property type="evidence" value="ECO:0007669"/>
    <property type="project" value="UniProtKB-SubCell"/>
</dbReference>
<proteinExistence type="predicted"/>
<accession>W6MRI8</accession>
<dbReference type="HOGENOM" id="CLU_001265_11_1_1"/>
<evidence type="ECO:0000256" key="4">
    <source>
        <dbReference type="ARBA" id="ARBA00022989"/>
    </source>
</evidence>
<dbReference type="OrthoDB" id="4062836at2759"/>
<reference evidence="8" key="1">
    <citation type="submission" date="2013-12" db="EMBL/GenBank/DDBJ databases">
        <authorList>
            <person name="Genoscope - CEA"/>
        </authorList>
    </citation>
    <scope>NUCLEOTIDE SEQUENCE</scope>
    <source>
        <strain evidence="8">CBS 1993</strain>
    </source>
</reference>
<keyword evidence="7" id="KW-0732">Signal</keyword>
<dbReference type="RefSeq" id="XP_022456467.1">
    <property type="nucleotide sequence ID" value="XM_022604950.1"/>
</dbReference>
<keyword evidence="4 6" id="KW-1133">Transmembrane helix</keyword>
<feature type="transmembrane region" description="Helical" evidence="6">
    <location>
        <begin position="66"/>
        <end position="88"/>
    </location>
</feature>
<keyword evidence="2" id="KW-0813">Transport</keyword>
<dbReference type="SUPFAM" id="SSF103473">
    <property type="entry name" value="MFS general substrate transporter"/>
    <property type="match status" value="1"/>
</dbReference>
<feature type="signal peptide" evidence="7">
    <location>
        <begin position="1"/>
        <end position="19"/>
    </location>
</feature>
<comment type="subcellular location">
    <subcellularLocation>
        <location evidence="1">Membrane</location>
        <topology evidence="1">Multi-pass membrane protein</topology>
    </subcellularLocation>
</comment>
<sequence length="177" mass="20108">MIYGITALTVLNLIVACAGLDEDNSSAMTAASAFLVMYNFFYNLGIGPLPYIMATEVSSVSLRAKTMALATITNYAFQCMWSFCLPYMFNPDQANMGSKINFIFTGMSFLSIFVFYFIQPETAGRSFEEIDELFAEHVSPRKWKSYMTQKQQQSDKFYDKLKQEVSHNEYASDHEAV</sequence>
<dbReference type="Proteomes" id="UP000019384">
    <property type="component" value="Unassembled WGS sequence"/>
</dbReference>
<organism evidence="8 9">
    <name type="scientific">Kuraishia capsulata CBS 1993</name>
    <dbReference type="NCBI Taxonomy" id="1382522"/>
    <lineage>
        <taxon>Eukaryota</taxon>
        <taxon>Fungi</taxon>
        <taxon>Dikarya</taxon>
        <taxon>Ascomycota</taxon>
        <taxon>Saccharomycotina</taxon>
        <taxon>Pichiomycetes</taxon>
        <taxon>Pichiales</taxon>
        <taxon>Pichiaceae</taxon>
        <taxon>Kuraishia</taxon>
    </lineage>
</organism>
<dbReference type="STRING" id="1382522.W6MRI8"/>
<evidence type="ECO:0000313" key="9">
    <source>
        <dbReference type="Proteomes" id="UP000019384"/>
    </source>
</evidence>
<feature type="transmembrane region" description="Helical" evidence="6">
    <location>
        <begin position="35"/>
        <end position="54"/>
    </location>
</feature>
<evidence type="ECO:0008006" key="10">
    <source>
        <dbReference type="Google" id="ProtNLM"/>
    </source>
</evidence>
<reference evidence="8" key="2">
    <citation type="submission" date="2014-02" db="EMBL/GenBank/DDBJ databases">
        <title>Complete DNA sequence of /Kuraishia capsulata/ illustrates novel genomic features among budding yeasts (/Saccharomycotina/).</title>
        <authorList>
            <person name="Morales L."/>
            <person name="Noel B."/>
            <person name="Porcel B."/>
            <person name="Marcet-Houben M."/>
            <person name="Hullo M-F."/>
            <person name="Sacerdot C."/>
            <person name="Tekaia F."/>
            <person name="Leh-Louis V."/>
            <person name="Despons L."/>
            <person name="Khanna V."/>
            <person name="Aury J-M."/>
            <person name="Barbe V."/>
            <person name="Couloux A."/>
            <person name="Labadie K."/>
            <person name="Pelletier E."/>
            <person name="Souciet J-L."/>
            <person name="Boekhout T."/>
            <person name="Gabaldon T."/>
            <person name="Wincker P."/>
            <person name="Dujon B."/>
        </authorList>
    </citation>
    <scope>NUCLEOTIDE SEQUENCE</scope>
    <source>
        <strain evidence="8">CBS 1993</strain>
    </source>
</reference>
<feature type="transmembrane region" description="Helical" evidence="6">
    <location>
        <begin position="100"/>
        <end position="118"/>
    </location>
</feature>
<keyword evidence="9" id="KW-1185">Reference proteome</keyword>
<keyword evidence="5 6" id="KW-0472">Membrane</keyword>
<dbReference type="GeneID" id="34517855"/>
<dbReference type="EMBL" id="HG793125">
    <property type="protein sequence ID" value="CDK24450.1"/>
    <property type="molecule type" value="Genomic_DNA"/>
</dbReference>
<dbReference type="Pfam" id="PF00083">
    <property type="entry name" value="Sugar_tr"/>
    <property type="match status" value="1"/>
</dbReference>
<dbReference type="InterPro" id="IPR050360">
    <property type="entry name" value="MFS_Sugar_Transporters"/>
</dbReference>
<feature type="chain" id="PRO_5004878565" description="Major facilitator superfamily (MFS) profile domain-containing protein" evidence="7">
    <location>
        <begin position="20"/>
        <end position="177"/>
    </location>
</feature>
<evidence type="ECO:0000313" key="8">
    <source>
        <dbReference type="EMBL" id="CDK24450.1"/>
    </source>
</evidence>
<evidence type="ECO:0000256" key="3">
    <source>
        <dbReference type="ARBA" id="ARBA00022692"/>
    </source>
</evidence>
<protein>
    <recommendedName>
        <fullName evidence="10">Major facilitator superfamily (MFS) profile domain-containing protein</fullName>
    </recommendedName>
</protein>
<evidence type="ECO:0000256" key="6">
    <source>
        <dbReference type="SAM" id="Phobius"/>
    </source>
</evidence>
<dbReference type="PANTHER" id="PTHR48022">
    <property type="entry name" value="PLASTIDIC GLUCOSE TRANSPORTER 4"/>
    <property type="match status" value="1"/>
</dbReference>
<evidence type="ECO:0000256" key="5">
    <source>
        <dbReference type="ARBA" id="ARBA00023136"/>
    </source>
</evidence>
<keyword evidence="3 6" id="KW-0812">Transmembrane</keyword>
<dbReference type="PANTHER" id="PTHR48022:SF2">
    <property type="entry name" value="PLASTIDIC GLUCOSE TRANSPORTER 4"/>
    <property type="match status" value="1"/>
</dbReference>
<dbReference type="InterPro" id="IPR005828">
    <property type="entry name" value="MFS_sugar_transport-like"/>
</dbReference>
<evidence type="ECO:0000256" key="2">
    <source>
        <dbReference type="ARBA" id="ARBA00022448"/>
    </source>
</evidence>
<dbReference type="Gene3D" id="1.20.1250.20">
    <property type="entry name" value="MFS general substrate transporter like domains"/>
    <property type="match status" value="1"/>
</dbReference>
<dbReference type="InterPro" id="IPR036259">
    <property type="entry name" value="MFS_trans_sf"/>
</dbReference>
<name>W6MRI8_9ASCO</name>
<evidence type="ECO:0000256" key="7">
    <source>
        <dbReference type="SAM" id="SignalP"/>
    </source>
</evidence>
<gene>
    <name evidence="8" type="ORF">KUCA_T00000413001</name>
</gene>
<evidence type="ECO:0000256" key="1">
    <source>
        <dbReference type="ARBA" id="ARBA00004141"/>
    </source>
</evidence>
<dbReference type="AlphaFoldDB" id="W6MRI8"/>